<dbReference type="NCBIfam" id="TIGR02199">
    <property type="entry name" value="rfaE_dom_II"/>
    <property type="match status" value="1"/>
</dbReference>
<evidence type="ECO:0000259" key="8">
    <source>
        <dbReference type="Pfam" id="PF01467"/>
    </source>
</evidence>
<dbReference type="NCBIfam" id="TIGR00125">
    <property type="entry name" value="cyt_tran_rel"/>
    <property type="match status" value="1"/>
</dbReference>
<name>A0A382HFN9_9ZZZZ</name>
<dbReference type="EMBL" id="UINC01060615">
    <property type="protein sequence ID" value="SVB85301.1"/>
    <property type="molecule type" value="Genomic_DNA"/>
</dbReference>
<dbReference type="Gene3D" id="3.40.50.620">
    <property type="entry name" value="HUPs"/>
    <property type="match status" value="1"/>
</dbReference>
<evidence type="ECO:0000313" key="9">
    <source>
        <dbReference type="EMBL" id="SVB85301.1"/>
    </source>
</evidence>
<gene>
    <name evidence="9" type="ORF">METZ01_LOCUS238155</name>
</gene>
<dbReference type="EC" id="2.7.7.70" evidence="1"/>
<dbReference type="InterPro" id="IPR014729">
    <property type="entry name" value="Rossmann-like_a/b/a_fold"/>
</dbReference>
<keyword evidence="5" id="KW-0067">ATP-binding</keyword>
<dbReference type="InterPro" id="IPR004821">
    <property type="entry name" value="Cyt_trans-like"/>
</dbReference>
<evidence type="ECO:0000256" key="2">
    <source>
        <dbReference type="ARBA" id="ARBA00022679"/>
    </source>
</evidence>
<evidence type="ECO:0000256" key="7">
    <source>
        <dbReference type="ARBA" id="ARBA00047428"/>
    </source>
</evidence>
<keyword evidence="2" id="KW-0808">Transferase</keyword>
<dbReference type="GO" id="GO:0016773">
    <property type="term" value="F:phosphotransferase activity, alcohol group as acceptor"/>
    <property type="evidence" value="ECO:0007669"/>
    <property type="project" value="InterPro"/>
</dbReference>
<organism evidence="9">
    <name type="scientific">marine metagenome</name>
    <dbReference type="NCBI Taxonomy" id="408172"/>
    <lineage>
        <taxon>unclassified sequences</taxon>
        <taxon>metagenomes</taxon>
        <taxon>ecological metagenomes</taxon>
    </lineage>
</organism>
<dbReference type="InterPro" id="IPR050385">
    <property type="entry name" value="Archaeal_FAD_synthase"/>
</dbReference>
<dbReference type="Pfam" id="PF01467">
    <property type="entry name" value="CTP_transf_like"/>
    <property type="match status" value="1"/>
</dbReference>
<keyword evidence="4" id="KW-0547">Nucleotide-binding</keyword>
<dbReference type="PANTHER" id="PTHR43793:SF2">
    <property type="entry name" value="BIFUNCTIONAL PROTEIN HLDE"/>
    <property type="match status" value="1"/>
</dbReference>
<dbReference type="GO" id="GO:0005524">
    <property type="term" value="F:ATP binding"/>
    <property type="evidence" value="ECO:0007669"/>
    <property type="project" value="UniProtKB-KW"/>
</dbReference>
<keyword evidence="6" id="KW-0119">Carbohydrate metabolism</keyword>
<evidence type="ECO:0000256" key="1">
    <source>
        <dbReference type="ARBA" id="ARBA00012519"/>
    </source>
</evidence>
<evidence type="ECO:0000256" key="6">
    <source>
        <dbReference type="ARBA" id="ARBA00023277"/>
    </source>
</evidence>
<dbReference type="GO" id="GO:0005975">
    <property type="term" value="P:carbohydrate metabolic process"/>
    <property type="evidence" value="ECO:0007669"/>
    <property type="project" value="InterPro"/>
</dbReference>
<evidence type="ECO:0000256" key="5">
    <source>
        <dbReference type="ARBA" id="ARBA00022840"/>
    </source>
</evidence>
<dbReference type="GO" id="GO:0016779">
    <property type="term" value="F:nucleotidyltransferase activity"/>
    <property type="evidence" value="ECO:0007669"/>
    <property type="project" value="UniProtKB-KW"/>
</dbReference>
<evidence type="ECO:0000256" key="3">
    <source>
        <dbReference type="ARBA" id="ARBA00022695"/>
    </source>
</evidence>
<feature type="domain" description="Cytidyltransferase-like" evidence="8">
    <location>
        <begin position="25"/>
        <end position="122"/>
    </location>
</feature>
<dbReference type="PANTHER" id="PTHR43793">
    <property type="entry name" value="FAD SYNTHASE"/>
    <property type="match status" value="1"/>
</dbReference>
<evidence type="ECO:0000256" key="4">
    <source>
        <dbReference type="ARBA" id="ARBA00022741"/>
    </source>
</evidence>
<dbReference type="AlphaFoldDB" id="A0A382HFN9"/>
<protein>
    <recommendedName>
        <fullName evidence="1">D-glycero-beta-D-manno-heptose 1-phosphate adenylyltransferase</fullName>
        <ecNumber evidence="1">2.7.7.70</ecNumber>
    </recommendedName>
</protein>
<dbReference type="InterPro" id="IPR011914">
    <property type="entry name" value="RfaE_dom_II"/>
</dbReference>
<proteinExistence type="predicted"/>
<sequence>MAGWTEIQTIDKVRYWKELRKKIVFTNGCFDILHAGHVHLLTEAKSLGDRLLIGLNSDQSIQNLKGLDRPLNPVEARASVLESLSIVDGVTIFQEDTPHNLIKKIIPHVLVKGGDYSIENVVGADTVIAAGGEVALIPILKGYSTSDLITRIQKN</sequence>
<reference evidence="9" key="1">
    <citation type="submission" date="2018-05" db="EMBL/GenBank/DDBJ databases">
        <authorList>
            <person name="Lanie J.A."/>
            <person name="Ng W.-L."/>
            <person name="Kazmierczak K.M."/>
            <person name="Andrzejewski T.M."/>
            <person name="Davidsen T.M."/>
            <person name="Wayne K.J."/>
            <person name="Tettelin H."/>
            <person name="Glass J.I."/>
            <person name="Rusch D."/>
            <person name="Podicherti R."/>
            <person name="Tsui H.-C.T."/>
            <person name="Winkler M.E."/>
        </authorList>
    </citation>
    <scope>NUCLEOTIDE SEQUENCE</scope>
</reference>
<comment type="catalytic activity">
    <reaction evidence="7">
        <text>D-glycero-beta-D-manno-heptose 1-phosphate + ATP + H(+) = ADP-D-glycero-beta-D-manno-heptose + diphosphate</text>
        <dbReference type="Rhea" id="RHEA:27465"/>
        <dbReference type="ChEBI" id="CHEBI:15378"/>
        <dbReference type="ChEBI" id="CHEBI:30616"/>
        <dbReference type="ChEBI" id="CHEBI:33019"/>
        <dbReference type="ChEBI" id="CHEBI:59967"/>
        <dbReference type="ChEBI" id="CHEBI:61593"/>
        <dbReference type="EC" id="2.7.7.70"/>
    </reaction>
</comment>
<accession>A0A382HFN9</accession>
<dbReference type="SUPFAM" id="SSF52374">
    <property type="entry name" value="Nucleotidylyl transferase"/>
    <property type="match status" value="1"/>
</dbReference>
<keyword evidence="3" id="KW-0548">Nucleotidyltransferase</keyword>